<dbReference type="GO" id="GO:0005524">
    <property type="term" value="F:ATP binding"/>
    <property type="evidence" value="ECO:0007669"/>
    <property type="project" value="UniProtKB-KW"/>
</dbReference>
<keyword evidence="4" id="KW-0067">ATP-binding</keyword>
<dbReference type="RefSeq" id="WP_090844953.1">
    <property type="nucleotide sequence ID" value="NZ_FNXG01000001.1"/>
</dbReference>
<dbReference type="STRING" id="65735.SAMN04488075_0472"/>
<evidence type="ECO:0000313" key="9">
    <source>
        <dbReference type="Proteomes" id="UP000199125"/>
    </source>
</evidence>
<dbReference type="OrthoDB" id="9800654at2"/>
<evidence type="ECO:0000256" key="3">
    <source>
        <dbReference type="ARBA" id="ARBA00022748"/>
    </source>
</evidence>
<dbReference type="InterPro" id="IPR003593">
    <property type="entry name" value="AAA+_ATPase"/>
</dbReference>
<evidence type="ECO:0000256" key="6">
    <source>
        <dbReference type="ARBA" id="ARBA00023136"/>
    </source>
</evidence>
<dbReference type="PROSITE" id="PS00211">
    <property type="entry name" value="ABC_TRANSPORTER_1"/>
    <property type="match status" value="1"/>
</dbReference>
<gene>
    <name evidence="8" type="ORF">SAMN04488075_0472</name>
</gene>
<dbReference type="GO" id="GO:0017004">
    <property type="term" value="P:cytochrome complex assembly"/>
    <property type="evidence" value="ECO:0007669"/>
    <property type="project" value="UniProtKB-KW"/>
</dbReference>
<dbReference type="InterPro" id="IPR017871">
    <property type="entry name" value="ABC_transporter-like_CS"/>
</dbReference>
<evidence type="ECO:0000256" key="5">
    <source>
        <dbReference type="ARBA" id="ARBA00022967"/>
    </source>
</evidence>
<dbReference type="PANTHER" id="PTHR43499">
    <property type="entry name" value="ABC TRANSPORTER I FAMILY MEMBER 1"/>
    <property type="match status" value="1"/>
</dbReference>
<dbReference type="PANTHER" id="PTHR43499:SF1">
    <property type="entry name" value="ABC TRANSPORTER I FAMILY MEMBER 1"/>
    <property type="match status" value="1"/>
</dbReference>
<dbReference type="SMART" id="SM00382">
    <property type="entry name" value="AAA"/>
    <property type="match status" value="1"/>
</dbReference>
<feature type="domain" description="ABC transporter" evidence="7">
    <location>
        <begin position="5"/>
        <end position="208"/>
    </location>
</feature>
<keyword evidence="3" id="KW-0201">Cytochrome c-type biogenesis</keyword>
<evidence type="ECO:0000259" key="7">
    <source>
        <dbReference type="PROSITE" id="PS50893"/>
    </source>
</evidence>
<dbReference type="InterPro" id="IPR027417">
    <property type="entry name" value="P-loop_NTPase"/>
</dbReference>
<evidence type="ECO:0000313" key="8">
    <source>
        <dbReference type="EMBL" id="SEH63086.1"/>
    </source>
</evidence>
<reference evidence="9" key="1">
    <citation type="submission" date="2016-10" db="EMBL/GenBank/DDBJ databases">
        <authorList>
            <person name="Varghese N."/>
            <person name="Submissions S."/>
        </authorList>
    </citation>
    <scope>NUCLEOTIDE SEQUENCE [LARGE SCALE GENOMIC DNA]</scope>
    <source>
        <strain evidence="9">DSM 11593</strain>
    </source>
</reference>
<dbReference type="InterPro" id="IPR005895">
    <property type="entry name" value="ABC_transptr_haem_export_CcmA"/>
</dbReference>
<dbReference type="PROSITE" id="PS50893">
    <property type="entry name" value="ABC_TRANSPORTER_2"/>
    <property type="match status" value="1"/>
</dbReference>
<proteinExistence type="predicted"/>
<evidence type="ECO:0000256" key="2">
    <source>
        <dbReference type="ARBA" id="ARBA00022741"/>
    </source>
</evidence>
<sequence length="212" mass="21837">MEPLLSVRGLAVSRGGRRAVEGVDFTLSAGQALILRGPNGIGKTTLLRTVAGLQPPAAGQVEADPDAIAYAAHADGLKAALTVAENLEFWRLVFGGPPIAAAIQAMDLGALVQRPAAMLSAGQKRRLGLARLLVTGRRVWVLDEPTVSLDAGSVALFADAVRGHLAQGGAALMATHIDLGLPEAQVLDLGPFRAVGAPLRSRAPASFDEAFG</sequence>
<keyword evidence="5" id="KW-1278">Translocase</keyword>
<keyword evidence="6" id="KW-0472">Membrane</keyword>
<keyword evidence="2" id="KW-0547">Nucleotide-binding</keyword>
<protein>
    <submittedName>
        <fullName evidence="8">Heme exporter protein A</fullName>
    </submittedName>
</protein>
<dbReference type="Pfam" id="PF00005">
    <property type="entry name" value="ABC_tran"/>
    <property type="match status" value="1"/>
</dbReference>
<dbReference type="GO" id="GO:0022857">
    <property type="term" value="F:transmembrane transporter activity"/>
    <property type="evidence" value="ECO:0007669"/>
    <property type="project" value="InterPro"/>
</dbReference>
<evidence type="ECO:0000256" key="4">
    <source>
        <dbReference type="ARBA" id="ARBA00022840"/>
    </source>
</evidence>
<dbReference type="InterPro" id="IPR003439">
    <property type="entry name" value="ABC_transporter-like_ATP-bd"/>
</dbReference>
<name>A0A1H6JM01_9RHOB</name>
<dbReference type="NCBIfam" id="TIGR01189">
    <property type="entry name" value="ccmA"/>
    <property type="match status" value="1"/>
</dbReference>
<keyword evidence="1" id="KW-0813">Transport</keyword>
<dbReference type="EMBL" id="FNXG01000001">
    <property type="protein sequence ID" value="SEH63086.1"/>
    <property type="molecule type" value="Genomic_DNA"/>
</dbReference>
<dbReference type="AlphaFoldDB" id="A0A1H6JM01"/>
<dbReference type="Gene3D" id="3.40.50.300">
    <property type="entry name" value="P-loop containing nucleotide triphosphate hydrolases"/>
    <property type="match status" value="1"/>
</dbReference>
<keyword evidence="9" id="KW-1185">Reference proteome</keyword>
<dbReference type="GO" id="GO:0016887">
    <property type="term" value="F:ATP hydrolysis activity"/>
    <property type="evidence" value="ECO:0007669"/>
    <property type="project" value="InterPro"/>
</dbReference>
<dbReference type="Proteomes" id="UP000199125">
    <property type="component" value="Unassembled WGS sequence"/>
</dbReference>
<organism evidence="8 9">
    <name type="scientific">Paracoccus alkenifer</name>
    <dbReference type="NCBI Taxonomy" id="65735"/>
    <lineage>
        <taxon>Bacteria</taxon>
        <taxon>Pseudomonadati</taxon>
        <taxon>Pseudomonadota</taxon>
        <taxon>Alphaproteobacteria</taxon>
        <taxon>Rhodobacterales</taxon>
        <taxon>Paracoccaceae</taxon>
        <taxon>Paracoccus</taxon>
    </lineage>
</organism>
<evidence type="ECO:0000256" key="1">
    <source>
        <dbReference type="ARBA" id="ARBA00022448"/>
    </source>
</evidence>
<accession>A0A1H6JM01</accession>
<dbReference type="SUPFAM" id="SSF52540">
    <property type="entry name" value="P-loop containing nucleoside triphosphate hydrolases"/>
    <property type="match status" value="1"/>
</dbReference>